<proteinExistence type="predicted"/>
<dbReference type="EMBL" id="CP069036">
    <property type="protein sequence ID" value="QRD02534.1"/>
    <property type="molecule type" value="Genomic_DNA"/>
</dbReference>
<feature type="compositionally biased region" description="Basic and acidic residues" evidence="1">
    <location>
        <begin position="485"/>
        <end position="495"/>
    </location>
</feature>
<feature type="region of interest" description="Disordered" evidence="1">
    <location>
        <begin position="485"/>
        <end position="525"/>
    </location>
</feature>
<feature type="compositionally biased region" description="Basic residues" evidence="1">
    <location>
        <begin position="163"/>
        <end position="172"/>
    </location>
</feature>
<feature type="region of interest" description="Disordered" evidence="1">
    <location>
        <begin position="137"/>
        <end position="182"/>
    </location>
</feature>
<keyword evidence="2" id="KW-1133">Transmembrane helix</keyword>
<feature type="compositionally biased region" description="Basic and acidic residues" evidence="1">
    <location>
        <begin position="234"/>
        <end position="246"/>
    </location>
</feature>
<name>A0A7U2FC29_PHANO</name>
<feature type="compositionally biased region" description="Polar residues" evidence="1">
    <location>
        <begin position="1083"/>
        <end position="1095"/>
    </location>
</feature>
<sequence length="1347" mass="146050">MATYVFPITHSPQMSDGLPQPTLAHSPPPFTPVHSPHHSVNSSVSSRTPIHTLSIREYRKQQHTPNPHIETPSGKTLRRKAAAPTLNTAKPKSSVQTARPQSQSTSRPLHLSHSAHQLNISHRSPFEQQLLANHLGRAQSAEPRTQGGSISSISTTTSSGKVGHFKSRKRLPKPPTVTNLAPLSSHLAPTRSILRHPRISTALDVSADHSHADETPTTHTTSTFSLSRFPQPPHLEDPSFSHSHHNNEHTRIATLSHTSTAPATPPATPATIHYRGASFDLVNPHDSLLLHDIVTPSKDFGSSEYFLIPTSEEPFPDISDMAPKRALYGDFTAAHAGIMRRAEDSFSSSNLDLPLPPTPAAISPDSSAYTSPIYSPDSNFAPPPLAVAKAPNESRFSLRQLTRTLTKRLGKSPEKQQIGRELQELQKLPTSLVSMSVHGEYPRPLQETYVTTPQSAYFPLGPTSPVTPTSPDEPFEHEDIEVELSRRHPFQRYDSEPMASLIPDDDYSTQAGRVDDPRTSMSDGYLVSKPYYDDIESIYASSSIYTSDDRRRSNYQQSLGGTRQSNPFLRYSGVDASSFANEDNPEGLYVYSSRSNRKSQPLSQDMYRRMAMQEKTDTISKIIDQYDPNVITNNTPSMVSEARNTEHGFSASEPYPLDELTTSDHEQCSKATSGLSQFTFGMTEDQSVEQGRGVGSHLNQQSTLARDAGLSPRVPAPLAPPFHFAGDSYRMPHPESSAMFSNQSYNSYGDTRNLLGISQTDGLGLSVSSQLLPTSSSYSEAAVKSLKPSSSYSQPASPNASNEQKQAEKGIPAMWVRRSSGSLLLAKQNSVPTLENRLSSGSGAATAGLTAPRASNDGDWESVAGNSQPCRDSCGSAAEYGSIADYSSSEGTRNSLGLNSDGSLPSWVGQNHSQGVSIYSHPSPIRAHHNPFSSSPPQLRPQGWIEPSSPPLGSSPPAATTVPGFRFSTHSEDIVSLEATEQPYALAPWANGYTFSDKKTLELLASGPNDKIMVETERVGVYRNDYDQTCEEGLGVMAMTSSPVSIFDGPNTFERENTFEKLCVIGPKGNLTGTPRGTGMHETGSSVADTSSPGQMTPGTARAYPGFYASPFPATGSVTTIQQSPWPVEPGYEPTPSQMTLYPRPTGLEPVAETSPDPGAKRRESIRSSTSLQKSQRRVSRSNVPGQTKLRQMVLAPGTARKTLSSADTRFSQYMGSERPSTSDTTTPLSPGPQVSIGTLPIVRTLIAHQHSPHLLSVEKDLGREDEERRHKLSWVILAVFCILPPCMFLYRVYGDRIMTSLTKGDVGTCTSKSKRVAFIGGIAVNTGLITAIVVPIIVLHALGAAS</sequence>
<feature type="region of interest" description="Disordered" evidence="1">
    <location>
        <begin position="1070"/>
        <end position="1095"/>
    </location>
</feature>
<feature type="compositionally biased region" description="Polar residues" evidence="1">
    <location>
        <begin position="1181"/>
        <end position="1190"/>
    </location>
</feature>
<feature type="compositionally biased region" description="Polar residues" evidence="1">
    <location>
        <begin position="788"/>
        <end position="804"/>
    </location>
</feature>
<gene>
    <name evidence="3" type="ORF">JI435_112890</name>
</gene>
<dbReference type="OrthoDB" id="5353066at2759"/>
<feature type="region of interest" description="Disordered" evidence="1">
    <location>
        <begin position="546"/>
        <end position="567"/>
    </location>
</feature>
<dbReference type="Proteomes" id="UP000663193">
    <property type="component" value="Chromosome 14"/>
</dbReference>
<evidence type="ECO:0000313" key="4">
    <source>
        <dbReference type="Proteomes" id="UP000663193"/>
    </source>
</evidence>
<feature type="region of interest" description="Disordered" evidence="1">
    <location>
        <begin position="788"/>
        <end position="809"/>
    </location>
</feature>
<feature type="region of interest" description="Disordered" evidence="1">
    <location>
        <begin position="205"/>
        <end position="246"/>
    </location>
</feature>
<feature type="compositionally biased region" description="Polar residues" evidence="1">
    <location>
        <begin position="1202"/>
        <end position="1215"/>
    </location>
</feature>
<feature type="transmembrane region" description="Helical" evidence="2">
    <location>
        <begin position="1317"/>
        <end position="1343"/>
    </location>
</feature>
<dbReference type="VEuPathDB" id="FungiDB:JI435_112890"/>
<feature type="compositionally biased region" description="Low complexity" evidence="1">
    <location>
        <begin position="147"/>
        <end position="160"/>
    </location>
</feature>
<evidence type="ECO:0000256" key="1">
    <source>
        <dbReference type="SAM" id="MobiDB-lite"/>
    </source>
</evidence>
<accession>A0A7U2FC29</accession>
<feature type="compositionally biased region" description="Low complexity" evidence="1">
    <location>
        <begin position="838"/>
        <end position="851"/>
    </location>
</feature>
<keyword evidence="2" id="KW-0472">Membrane</keyword>
<feature type="compositionally biased region" description="Polar residues" evidence="1">
    <location>
        <begin position="85"/>
        <end position="107"/>
    </location>
</feature>
<feature type="compositionally biased region" description="Low complexity" evidence="1">
    <location>
        <begin position="1220"/>
        <end position="1233"/>
    </location>
</feature>
<evidence type="ECO:0000256" key="2">
    <source>
        <dbReference type="SAM" id="Phobius"/>
    </source>
</evidence>
<feature type="compositionally biased region" description="Basic and acidic residues" evidence="1">
    <location>
        <begin position="206"/>
        <end position="216"/>
    </location>
</feature>
<feature type="compositionally biased region" description="Low complexity" evidence="1">
    <location>
        <begin position="32"/>
        <end position="46"/>
    </location>
</feature>
<feature type="compositionally biased region" description="Polar residues" evidence="1">
    <location>
        <begin position="554"/>
        <end position="567"/>
    </location>
</feature>
<reference evidence="4" key="1">
    <citation type="journal article" date="2021" name="BMC Genomics">
        <title>Chromosome-level genome assembly and manually-curated proteome of model necrotroph Parastagonospora nodorum Sn15 reveals a genome-wide trove of candidate effector homologs, and redundancy of virulence-related functions within an accessory chromosome.</title>
        <authorList>
            <person name="Bertazzoni S."/>
            <person name="Jones D.A.B."/>
            <person name="Phan H.T."/>
            <person name="Tan K.-C."/>
            <person name="Hane J.K."/>
        </authorList>
    </citation>
    <scope>NUCLEOTIDE SEQUENCE [LARGE SCALE GENOMIC DNA]</scope>
    <source>
        <strain evidence="4">SN15 / ATCC MYA-4574 / FGSC 10173)</strain>
    </source>
</reference>
<protein>
    <submittedName>
        <fullName evidence="3">Uncharacterized protein</fullName>
    </submittedName>
</protein>
<organism evidence="3 4">
    <name type="scientific">Phaeosphaeria nodorum (strain SN15 / ATCC MYA-4574 / FGSC 10173)</name>
    <name type="common">Glume blotch fungus</name>
    <name type="synonym">Parastagonospora nodorum</name>
    <dbReference type="NCBI Taxonomy" id="321614"/>
    <lineage>
        <taxon>Eukaryota</taxon>
        <taxon>Fungi</taxon>
        <taxon>Dikarya</taxon>
        <taxon>Ascomycota</taxon>
        <taxon>Pezizomycotina</taxon>
        <taxon>Dothideomycetes</taxon>
        <taxon>Pleosporomycetidae</taxon>
        <taxon>Pleosporales</taxon>
        <taxon>Pleosporineae</taxon>
        <taxon>Phaeosphaeriaceae</taxon>
        <taxon>Parastagonospora</taxon>
    </lineage>
</organism>
<feature type="transmembrane region" description="Helical" evidence="2">
    <location>
        <begin position="1273"/>
        <end position="1294"/>
    </location>
</feature>
<feature type="region of interest" description="Disordered" evidence="1">
    <location>
        <begin position="831"/>
        <end position="870"/>
    </location>
</feature>
<feature type="region of interest" description="Disordered" evidence="1">
    <location>
        <begin position="1"/>
        <end position="111"/>
    </location>
</feature>
<keyword evidence="2" id="KW-0812">Transmembrane</keyword>
<keyword evidence="4" id="KW-1185">Reference proteome</keyword>
<evidence type="ECO:0000313" key="3">
    <source>
        <dbReference type="EMBL" id="QRD02534.1"/>
    </source>
</evidence>
<feature type="region of interest" description="Disordered" evidence="1">
    <location>
        <begin position="1120"/>
        <end position="1234"/>
    </location>
</feature>